<reference evidence="1 2" key="1">
    <citation type="submission" date="2020-08" db="EMBL/GenBank/DDBJ databases">
        <title>Genomic Encyclopedia of Type Strains, Phase IV (KMG-IV): sequencing the most valuable type-strain genomes for metagenomic binning, comparative biology and taxonomic classification.</title>
        <authorList>
            <person name="Goeker M."/>
        </authorList>
    </citation>
    <scope>NUCLEOTIDE SEQUENCE [LARGE SCALE GENOMIC DNA]</scope>
    <source>
        <strain evidence="1 2">DSM 29853</strain>
    </source>
</reference>
<comment type="caution">
    <text evidence="1">The sequence shown here is derived from an EMBL/GenBank/DDBJ whole genome shotgun (WGS) entry which is preliminary data.</text>
</comment>
<proteinExistence type="predicted"/>
<dbReference type="AlphaFoldDB" id="A0A7W6J6Y0"/>
<dbReference type="Proteomes" id="UP000528286">
    <property type="component" value="Unassembled WGS sequence"/>
</dbReference>
<evidence type="ECO:0000313" key="2">
    <source>
        <dbReference type="Proteomes" id="UP000528286"/>
    </source>
</evidence>
<protein>
    <submittedName>
        <fullName evidence="1">Uncharacterized protein</fullName>
    </submittedName>
</protein>
<gene>
    <name evidence="1" type="ORF">GGR23_002215</name>
</gene>
<sequence length="73" mass="7964">MAKVILIGLPGDTAVWMVDLDQKSVIQLPEDLARQVAQEGRPIIRGVDYAVAVDQQSPIASGKFDTVEMPFPK</sequence>
<dbReference type="RefSeq" id="WP_183366307.1">
    <property type="nucleotide sequence ID" value="NZ_JACIEZ010000003.1"/>
</dbReference>
<accession>A0A7W6J6Y0</accession>
<name>A0A7W6J6Y0_9HYPH</name>
<dbReference type="EMBL" id="JACIEZ010000003">
    <property type="protein sequence ID" value="MBB4065028.1"/>
    <property type="molecule type" value="Genomic_DNA"/>
</dbReference>
<organism evidence="1 2">
    <name type="scientific">Gellertiella hungarica</name>
    <dbReference type="NCBI Taxonomy" id="1572859"/>
    <lineage>
        <taxon>Bacteria</taxon>
        <taxon>Pseudomonadati</taxon>
        <taxon>Pseudomonadota</taxon>
        <taxon>Alphaproteobacteria</taxon>
        <taxon>Hyphomicrobiales</taxon>
        <taxon>Rhizobiaceae</taxon>
        <taxon>Gellertiella</taxon>
    </lineage>
</organism>
<evidence type="ECO:0000313" key="1">
    <source>
        <dbReference type="EMBL" id="MBB4065028.1"/>
    </source>
</evidence>
<keyword evidence="2" id="KW-1185">Reference proteome</keyword>